<dbReference type="EMBL" id="FNCN01000008">
    <property type="protein sequence ID" value="SDG80642.1"/>
    <property type="molecule type" value="Genomic_DNA"/>
</dbReference>
<protein>
    <submittedName>
        <fullName evidence="2">Uncharacterized protein</fullName>
    </submittedName>
</protein>
<reference evidence="2 3" key="1">
    <citation type="submission" date="2016-10" db="EMBL/GenBank/DDBJ databases">
        <authorList>
            <person name="de Groot N.N."/>
        </authorList>
    </citation>
    <scope>NUCLEOTIDE SEQUENCE [LARGE SCALE GENOMIC DNA]</scope>
    <source>
        <strain evidence="2 3">CPCC 201354</strain>
    </source>
</reference>
<feature type="region of interest" description="Disordered" evidence="1">
    <location>
        <begin position="24"/>
        <end position="62"/>
    </location>
</feature>
<sequence length="62" mass="6367">MSLDRGRALELERGLERGLELERVGTGSARGRHGVRTGAGAGVASCGPAGNPLARRQDVTPA</sequence>
<keyword evidence="3" id="KW-1185">Reference proteome</keyword>
<evidence type="ECO:0000313" key="2">
    <source>
        <dbReference type="EMBL" id="SDG80642.1"/>
    </source>
</evidence>
<accession>A0A1G7X8Z6</accession>
<organism evidence="2 3">
    <name type="scientific">Sinosporangium album</name>
    <dbReference type="NCBI Taxonomy" id="504805"/>
    <lineage>
        <taxon>Bacteria</taxon>
        <taxon>Bacillati</taxon>
        <taxon>Actinomycetota</taxon>
        <taxon>Actinomycetes</taxon>
        <taxon>Streptosporangiales</taxon>
        <taxon>Streptosporangiaceae</taxon>
        <taxon>Sinosporangium</taxon>
    </lineage>
</organism>
<dbReference type="Proteomes" id="UP000198923">
    <property type="component" value="Unassembled WGS sequence"/>
</dbReference>
<gene>
    <name evidence="2" type="ORF">SAMN05421505_10887</name>
</gene>
<proteinExistence type="predicted"/>
<name>A0A1G7X8Z6_9ACTN</name>
<evidence type="ECO:0000256" key="1">
    <source>
        <dbReference type="SAM" id="MobiDB-lite"/>
    </source>
</evidence>
<dbReference type="AlphaFoldDB" id="A0A1G7X8Z6"/>
<evidence type="ECO:0000313" key="3">
    <source>
        <dbReference type="Proteomes" id="UP000198923"/>
    </source>
</evidence>
<dbReference type="STRING" id="504805.SAMN05421505_10887"/>
<dbReference type="RefSeq" id="WP_093170189.1">
    <property type="nucleotide sequence ID" value="NZ_FNCN01000008.1"/>
</dbReference>